<evidence type="ECO:0000313" key="7">
    <source>
        <dbReference type="EMBL" id="GIM85587.1"/>
    </source>
</evidence>
<dbReference type="HAMAP" id="MF_00373">
    <property type="entry name" value="Ribosomal_bL28"/>
    <property type="match status" value="1"/>
</dbReference>
<name>A0ABQ4JRJ8_SALAC</name>
<keyword evidence="8" id="KW-1185">Reference proteome</keyword>
<organism evidence="7 8">
    <name type="scientific">Salinispora arenicola</name>
    <dbReference type="NCBI Taxonomy" id="168697"/>
    <lineage>
        <taxon>Bacteria</taxon>
        <taxon>Bacillati</taxon>
        <taxon>Actinomycetota</taxon>
        <taxon>Actinomycetes</taxon>
        <taxon>Micromonosporales</taxon>
        <taxon>Micromonosporaceae</taxon>
        <taxon>Salinispora</taxon>
    </lineage>
</organism>
<evidence type="ECO:0000256" key="1">
    <source>
        <dbReference type="ARBA" id="ARBA00008760"/>
    </source>
</evidence>
<dbReference type="PANTHER" id="PTHR13528:SF2">
    <property type="entry name" value="LARGE RIBOSOMAL SUBUNIT PROTEIN BL28M"/>
    <property type="match status" value="1"/>
</dbReference>
<evidence type="ECO:0000256" key="3">
    <source>
        <dbReference type="ARBA" id="ARBA00023274"/>
    </source>
</evidence>
<proteinExistence type="inferred from homology"/>
<dbReference type="InterPro" id="IPR034704">
    <property type="entry name" value="Ribosomal_bL28/bL31-like_sf"/>
</dbReference>
<sequence length="167" mass="18568">MDGGAGESRRAESAPSHPRSTAGPAPAPEEQAQHMWAKVGAPPPTRDARRRTTNPAPSIGRGGGPGADTPWSFCKMKFVVVMIENLEERMSRRCDVTGVKPSFGNAVSHSHRRTRRRWNPNLQNHRYWLPSERRFVRLTLTAKALKTVDRKGIEAVVAELRGRGVRL</sequence>
<comment type="caution">
    <text evidence="7">The sequence shown here is derived from an EMBL/GenBank/DDBJ whole genome shotgun (WGS) entry which is preliminary data.</text>
</comment>
<comment type="similarity">
    <text evidence="1 5">Belongs to the bacterial ribosomal protein bL28 family.</text>
</comment>
<evidence type="ECO:0000256" key="2">
    <source>
        <dbReference type="ARBA" id="ARBA00022980"/>
    </source>
</evidence>
<accession>A0ABQ4JRJ8</accession>
<dbReference type="Pfam" id="PF00830">
    <property type="entry name" value="Ribosomal_L28"/>
    <property type="match status" value="1"/>
</dbReference>
<dbReference type="Gene3D" id="2.30.170.40">
    <property type="entry name" value="Ribosomal protein L28/L24"/>
    <property type="match status" value="1"/>
</dbReference>
<dbReference type="Proteomes" id="UP000677457">
    <property type="component" value="Unassembled WGS sequence"/>
</dbReference>
<dbReference type="NCBIfam" id="TIGR00009">
    <property type="entry name" value="L28"/>
    <property type="match status" value="1"/>
</dbReference>
<evidence type="ECO:0000256" key="6">
    <source>
        <dbReference type="SAM" id="MobiDB-lite"/>
    </source>
</evidence>
<evidence type="ECO:0000313" key="8">
    <source>
        <dbReference type="Proteomes" id="UP000677457"/>
    </source>
</evidence>
<dbReference type="InterPro" id="IPR037147">
    <property type="entry name" value="Ribosomal_bL28_sf"/>
</dbReference>
<keyword evidence="3 5" id="KW-0687">Ribonucleoprotein</keyword>
<evidence type="ECO:0000256" key="5">
    <source>
        <dbReference type="HAMAP-Rule" id="MF_00373"/>
    </source>
</evidence>
<keyword evidence="2 5" id="KW-0689">Ribosomal protein</keyword>
<dbReference type="PANTHER" id="PTHR13528">
    <property type="entry name" value="39S RIBOSOMAL PROTEIN L28, MITOCHONDRIAL"/>
    <property type="match status" value="1"/>
</dbReference>
<protein>
    <recommendedName>
        <fullName evidence="4 5">Large ribosomal subunit protein bL28</fullName>
    </recommendedName>
</protein>
<dbReference type="EMBL" id="BOQM01000015">
    <property type="protein sequence ID" value="GIM85587.1"/>
    <property type="molecule type" value="Genomic_DNA"/>
</dbReference>
<dbReference type="InterPro" id="IPR026569">
    <property type="entry name" value="Ribosomal_bL28"/>
</dbReference>
<dbReference type="InterPro" id="IPR001383">
    <property type="entry name" value="Ribosomal_bL28_bact-type"/>
</dbReference>
<feature type="region of interest" description="Disordered" evidence="6">
    <location>
        <begin position="1"/>
        <end position="67"/>
    </location>
</feature>
<dbReference type="SUPFAM" id="SSF143800">
    <property type="entry name" value="L28p-like"/>
    <property type="match status" value="1"/>
</dbReference>
<reference evidence="7 8" key="1">
    <citation type="submission" date="2021-03" db="EMBL/GenBank/DDBJ databases">
        <title>Whole genome shotgun sequence of Salinispora arenicola NBRC 105043.</title>
        <authorList>
            <person name="Komaki H."/>
            <person name="Tamura T."/>
        </authorList>
    </citation>
    <scope>NUCLEOTIDE SEQUENCE [LARGE SCALE GENOMIC DNA]</scope>
    <source>
        <strain evidence="7 8">NBRC 105043</strain>
    </source>
</reference>
<gene>
    <name evidence="5" type="primary">rpmB</name>
    <name evidence="7" type="ORF">Sar04_23310</name>
</gene>
<evidence type="ECO:0000256" key="4">
    <source>
        <dbReference type="ARBA" id="ARBA00035174"/>
    </source>
</evidence>